<reference evidence="2" key="1">
    <citation type="submission" date="2023-07" db="EMBL/GenBank/DDBJ databases">
        <title>A chromosome-level genome assembly of Lolium multiflorum.</title>
        <authorList>
            <person name="Chen Y."/>
            <person name="Copetti D."/>
            <person name="Kolliker R."/>
            <person name="Studer B."/>
        </authorList>
    </citation>
    <scope>NUCLEOTIDE SEQUENCE</scope>
    <source>
        <strain evidence="2">02402/16</strain>
        <tissue evidence="2">Leaf</tissue>
    </source>
</reference>
<organism evidence="2 3">
    <name type="scientific">Lolium multiflorum</name>
    <name type="common">Italian ryegrass</name>
    <name type="synonym">Lolium perenne subsp. multiflorum</name>
    <dbReference type="NCBI Taxonomy" id="4521"/>
    <lineage>
        <taxon>Eukaryota</taxon>
        <taxon>Viridiplantae</taxon>
        <taxon>Streptophyta</taxon>
        <taxon>Embryophyta</taxon>
        <taxon>Tracheophyta</taxon>
        <taxon>Spermatophyta</taxon>
        <taxon>Magnoliopsida</taxon>
        <taxon>Liliopsida</taxon>
        <taxon>Poales</taxon>
        <taxon>Poaceae</taxon>
        <taxon>BOP clade</taxon>
        <taxon>Pooideae</taxon>
        <taxon>Poodae</taxon>
        <taxon>Poeae</taxon>
        <taxon>Poeae Chloroplast Group 2 (Poeae type)</taxon>
        <taxon>Loliodinae</taxon>
        <taxon>Loliinae</taxon>
        <taxon>Lolium</taxon>
    </lineage>
</organism>
<feature type="domain" description="F-box" evidence="1">
    <location>
        <begin position="49"/>
        <end position="97"/>
    </location>
</feature>
<dbReference type="PANTHER" id="PTHR44586">
    <property type="entry name" value="F-BOX DOMAIN CONTAINING PROTEIN, EXPRESSED"/>
    <property type="match status" value="1"/>
</dbReference>
<proteinExistence type="predicted"/>
<dbReference type="EMBL" id="JAUUTY010000003">
    <property type="protein sequence ID" value="KAK1668315.1"/>
    <property type="molecule type" value="Genomic_DNA"/>
</dbReference>
<dbReference type="SMART" id="SM00256">
    <property type="entry name" value="FBOX"/>
    <property type="match status" value="1"/>
</dbReference>
<dbReference type="SUPFAM" id="SSF81383">
    <property type="entry name" value="F-box domain"/>
    <property type="match status" value="1"/>
</dbReference>
<protein>
    <recommendedName>
        <fullName evidence="1">F-box domain-containing protein</fullName>
    </recommendedName>
</protein>
<sequence>MELCSVASIISLRSLAIQRKYLPKLLGFTSSSLKKFCKDVHQPLTETIVGTSPELPQDILMDIFSTLEIPDLIRAGAVCPSWHSACTSLLSLGLYKLAQTPCLLYTSESAGYSSAYLYSLSEKRSYKLTLPEPPIRTRCFIGSSHGWLVTADERSEMHLLNPITSQQIALPSVITIEQVKPIFDEYSHSAQAFVFPDASTGSYIVVLIHNPMRQLSFARVGDDKWTWLPPHEGYDDCTYKDGLLYAVTGTGELHAFDFSSGPVVTVEIIIRMRNIADEYPSLKANRAYFTDDSFLWTTGLKNNHRDMGILNLDDNTKEEFVSPQLCSNFPAPIWVTPDLRKMNAASRGD</sequence>
<name>A0AAD8T2K9_LOLMU</name>
<keyword evidence="3" id="KW-1185">Reference proteome</keyword>
<dbReference type="AlphaFoldDB" id="A0AAD8T2K9"/>
<comment type="caution">
    <text evidence="2">The sequence shown here is derived from an EMBL/GenBank/DDBJ whole genome shotgun (WGS) entry which is preliminary data.</text>
</comment>
<dbReference type="SUPFAM" id="SSF69322">
    <property type="entry name" value="Tricorn protease domain 2"/>
    <property type="match status" value="1"/>
</dbReference>
<dbReference type="CDD" id="cd09917">
    <property type="entry name" value="F-box_SF"/>
    <property type="match status" value="1"/>
</dbReference>
<dbReference type="InterPro" id="IPR036047">
    <property type="entry name" value="F-box-like_dom_sf"/>
</dbReference>
<evidence type="ECO:0000313" key="2">
    <source>
        <dbReference type="EMBL" id="KAK1668315.1"/>
    </source>
</evidence>
<dbReference type="InterPro" id="IPR005174">
    <property type="entry name" value="KIB1-4_b-propeller"/>
</dbReference>
<evidence type="ECO:0000259" key="1">
    <source>
        <dbReference type="PROSITE" id="PS50181"/>
    </source>
</evidence>
<dbReference type="InterPro" id="IPR001810">
    <property type="entry name" value="F-box_dom"/>
</dbReference>
<dbReference type="PANTHER" id="PTHR44586:SF16">
    <property type="entry name" value="OS03G0802100 PROTEIN"/>
    <property type="match status" value="1"/>
</dbReference>
<dbReference type="Pfam" id="PF12937">
    <property type="entry name" value="F-box-like"/>
    <property type="match status" value="1"/>
</dbReference>
<dbReference type="Proteomes" id="UP001231189">
    <property type="component" value="Unassembled WGS sequence"/>
</dbReference>
<accession>A0AAD8T2K9</accession>
<dbReference type="Pfam" id="PF03478">
    <property type="entry name" value="Beta-prop_KIB1-4"/>
    <property type="match status" value="1"/>
</dbReference>
<evidence type="ECO:0000313" key="3">
    <source>
        <dbReference type="Proteomes" id="UP001231189"/>
    </source>
</evidence>
<gene>
    <name evidence="2" type="ORF">QYE76_056474</name>
</gene>
<dbReference type="PROSITE" id="PS50181">
    <property type="entry name" value="FBOX"/>
    <property type="match status" value="1"/>
</dbReference>
<dbReference type="Gene3D" id="1.20.1280.50">
    <property type="match status" value="1"/>
</dbReference>